<protein>
    <recommendedName>
        <fullName evidence="7">SMP-30/Gluconolactonase/LRE-like region domain-containing protein</fullName>
    </recommendedName>
</protein>
<keyword evidence="4" id="KW-0812">Transmembrane</keyword>
<reference evidence="5 6" key="1">
    <citation type="submission" date="2015-10" db="EMBL/GenBank/DDBJ databases">
        <title>Draft genome sequence of Salegentibacter salinarum KCTC 12975.</title>
        <authorList>
            <person name="Lin W."/>
            <person name="Zheng Q."/>
        </authorList>
    </citation>
    <scope>NUCLEOTIDE SEQUENCE [LARGE SCALE GENOMIC DNA]</scope>
    <source>
        <strain evidence="5 6">KCTC 12974</strain>
    </source>
</reference>
<dbReference type="RefSeq" id="WP_079711084.1">
    <property type="nucleotide sequence ID" value="NZ_FVZF01000007.1"/>
</dbReference>
<dbReference type="GO" id="GO:0005886">
    <property type="term" value="C:plasma membrane"/>
    <property type="evidence" value="ECO:0007669"/>
    <property type="project" value="UniProtKB-SubCell"/>
</dbReference>
<evidence type="ECO:0000256" key="2">
    <source>
        <dbReference type="ARBA" id="ARBA00022475"/>
    </source>
</evidence>
<evidence type="ECO:0000313" key="6">
    <source>
        <dbReference type="Proteomes" id="UP000232533"/>
    </source>
</evidence>
<dbReference type="Gene3D" id="2.130.10.10">
    <property type="entry name" value="YVTN repeat-like/Quinoprotein amine dehydrogenase"/>
    <property type="match status" value="1"/>
</dbReference>
<organism evidence="5 6">
    <name type="scientific">Salegentibacter salarius</name>
    <dbReference type="NCBI Taxonomy" id="435906"/>
    <lineage>
        <taxon>Bacteria</taxon>
        <taxon>Pseudomonadati</taxon>
        <taxon>Bacteroidota</taxon>
        <taxon>Flavobacteriia</taxon>
        <taxon>Flavobacteriales</taxon>
        <taxon>Flavobacteriaceae</taxon>
        <taxon>Salegentibacter</taxon>
    </lineage>
</organism>
<dbReference type="InterPro" id="IPR015943">
    <property type="entry name" value="WD40/YVTN_repeat-like_dom_sf"/>
</dbReference>
<dbReference type="AlphaFoldDB" id="A0A2N0TMG5"/>
<evidence type="ECO:0000256" key="4">
    <source>
        <dbReference type="SAM" id="Phobius"/>
    </source>
</evidence>
<proteinExistence type="predicted"/>
<dbReference type="OrthoDB" id="5292493at2"/>
<evidence type="ECO:0000256" key="1">
    <source>
        <dbReference type="ARBA" id="ARBA00004236"/>
    </source>
</evidence>
<keyword evidence="4" id="KW-1133">Transmembrane helix</keyword>
<evidence type="ECO:0000256" key="3">
    <source>
        <dbReference type="ARBA" id="ARBA00023136"/>
    </source>
</evidence>
<feature type="transmembrane region" description="Helical" evidence="4">
    <location>
        <begin position="24"/>
        <end position="43"/>
    </location>
</feature>
<gene>
    <name evidence="5" type="ORF">APR40_05705</name>
</gene>
<sequence length="305" mass="35019">MLANLENKPILEIYFRIVMKMNRIIFGIIAAIFILAGLIYWTFKDNSYISFDEDNKTYTIEEKWELPSILNEISGLSYLGNSEMACIQDEDGVIFIFNLEKSKITSRIEFGGSGDYEGIAVAEDTAYVLRSDGKIYEIKNFRSEAPKIDTYQISGLDINETESLEIDVANNRLLFAVKEYNNRKDTKGIYAFDLSTKSLKKGRYFTLDGSDDVYRKLVGGRSSRIIRPSAIRFHPKTGELYVLEGNQPKLIILDEEGNEVKIHILNTETFPQPEALDFDEKNRLYISNESRRQPANILRVKLENK</sequence>
<name>A0A2N0TMG5_9FLAO</name>
<dbReference type="Pfam" id="PF06977">
    <property type="entry name" value="SdiA-regulated"/>
    <property type="match status" value="1"/>
</dbReference>
<accession>A0A2N0TMG5</accession>
<comment type="caution">
    <text evidence="5">The sequence shown here is derived from an EMBL/GenBank/DDBJ whole genome shotgun (WGS) entry which is preliminary data.</text>
</comment>
<dbReference type="InterPro" id="IPR009722">
    <property type="entry name" value="YjiK/CarP"/>
</dbReference>
<comment type="subcellular location">
    <subcellularLocation>
        <location evidence="1">Cell membrane</location>
    </subcellularLocation>
</comment>
<dbReference type="SUPFAM" id="SSF63825">
    <property type="entry name" value="YWTD domain"/>
    <property type="match status" value="1"/>
</dbReference>
<evidence type="ECO:0008006" key="7">
    <source>
        <dbReference type="Google" id="ProtNLM"/>
    </source>
</evidence>
<keyword evidence="2" id="KW-1003">Cell membrane</keyword>
<dbReference type="EMBL" id="LKTR01000056">
    <property type="protein sequence ID" value="PKD15930.1"/>
    <property type="molecule type" value="Genomic_DNA"/>
</dbReference>
<keyword evidence="3 4" id="KW-0472">Membrane</keyword>
<dbReference type="Proteomes" id="UP000232533">
    <property type="component" value="Unassembled WGS sequence"/>
</dbReference>
<evidence type="ECO:0000313" key="5">
    <source>
        <dbReference type="EMBL" id="PKD15930.1"/>
    </source>
</evidence>